<feature type="region of interest" description="Disordered" evidence="1">
    <location>
        <begin position="1"/>
        <end position="22"/>
    </location>
</feature>
<dbReference type="Proteomes" id="UP000197138">
    <property type="component" value="Unassembled WGS sequence"/>
</dbReference>
<proteinExistence type="predicted"/>
<organism evidence="2 3">
    <name type="scientific">Punica granatum</name>
    <name type="common">Pomegranate</name>
    <dbReference type="NCBI Taxonomy" id="22663"/>
    <lineage>
        <taxon>Eukaryota</taxon>
        <taxon>Viridiplantae</taxon>
        <taxon>Streptophyta</taxon>
        <taxon>Embryophyta</taxon>
        <taxon>Tracheophyta</taxon>
        <taxon>Spermatophyta</taxon>
        <taxon>Magnoliopsida</taxon>
        <taxon>eudicotyledons</taxon>
        <taxon>Gunneridae</taxon>
        <taxon>Pentapetalae</taxon>
        <taxon>rosids</taxon>
        <taxon>malvids</taxon>
        <taxon>Myrtales</taxon>
        <taxon>Lythraceae</taxon>
        <taxon>Punica</taxon>
    </lineage>
</organism>
<feature type="compositionally biased region" description="Low complexity" evidence="1">
    <location>
        <begin position="51"/>
        <end position="61"/>
    </location>
</feature>
<gene>
    <name evidence="2" type="ORF">CDL15_Pgr028655</name>
</gene>
<dbReference type="AlphaFoldDB" id="A0A218VWI4"/>
<name>A0A218VWI4_PUNGR</name>
<evidence type="ECO:0000313" key="3">
    <source>
        <dbReference type="Proteomes" id="UP000197138"/>
    </source>
</evidence>
<feature type="compositionally biased region" description="Basic and acidic residues" evidence="1">
    <location>
        <begin position="10"/>
        <end position="22"/>
    </location>
</feature>
<feature type="region of interest" description="Disordered" evidence="1">
    <location>
        <begin position="41"/>
        <end position="78"/>
    </location>
</feature>
<dbReference type="EMBL" id="MTKT01005739">
    <property type="protein sequence ID" value="OWM64937.1"/>
    <property type="molecule type" value="Genomic_DNA"/>
</dbReference>
<accession>A0A218VWI4</accession>
<evidence type="ECO:0000313" key="2">
    <source>
        <dbReference type="EMBL" id="OWM64937.1"/>
    </source>
</evidence>
<reference evidence="3" key="1">
    <citation type="journal article" date="2017" name="Plant J.">
        <title>The pomegranate (Punica granatum L.) genome and the genomics of punicalagin biosynthesis.</title>
        <authorList>
            <person name="Qin G."/>
            <person name="Xu C."/>
            <person name="Ming R."/>
            <person name="Tang H."/>
            <person name="Guyot R."/>
            <person name="Kramer E.M."/>
            <person name="Hu Y."/>
            <person name="Yi X."/>
            <person name="Qi Y."/>
            <person name="Xu X."/>
            <person name="Gao Z."/>
            <person name="Pan H."/>
            <person name="Jian J."/>
            <person name="Tian Y."/>
            <person name="Yue Z."/>
            <person name="Xu Y."/>
        </authorList>
    </citation>
    <scope>NUCLEOTIDE SEQUENCE [LARGE SCALE GENOMIC DNA]</scope>
    <source>
        <strain evidence="3">cv. Dabenzi</strain>
    </source>
</reference>
<sequence length="78" mass="8562">MVNWGLAKLAETHKPPSLHEDRRDSMNLAIDPNDLEIEVREAHKPRVSLTSRRGGSASGGSQTWGFPSPHDGCISPCR</sequence>
<comment type="caution">
    <text evidence="2">The sequence shown here is derived from an EMBL/GenBank/DDBJ whole genome shotgun (WGS) entry which is preliminary data.</text>
</comment>
<evidence type="ECO:0000256" key="1">
    <source>
        <dbReference type="SAM" id="MobiDB-lite"/>
    </source>
</evidence>
<protein>
    <submittedName>
        <fullName evidence="2">Uncharacterized protein</fullName>
    </submittedName>
</protein>